<dbReference type="STRING" id="589385.SAMN05421504_107327"/>
<dbReference type="SUPFAM" id="SSF53474">
    <property type="entry name" value="alpha/beta-Hydrolases"/>
    <property type="match status" value="1"/>
</dbReference>
<evidence type="ECO:0000256" key="1">
    <source>
        <dbReference type="SAM" id="SignalP"/>
    </source>
</evidence>
<feature type="signal peptide" evidence="1">
    <location>
        <begin position="1"/>
        <end position="25"/>
    </location>
</feature>
<keyword evidence="1" id="KW-0732">Signal</keyword>
<evidence type="ECO:0000313" key="2">
    <source>
        <dbReference type="EMBL" id="SDY88919.1"/>
    </source>
</evidence>
<keyword evidence="3" id="KW-1185">Reference proteome</keyword>
<dbReference type="PANTHER" id="PTHR34853">
    <property type="match status" value="1"/>
</dbReference>
<feature type="chain" id="PRO_5011433485" description="Secretory lipase" evidence="1">
    <location>
        <begin position="26"/>
        <end position="395"/>
    </location>
</feature>
<name>A0A1H3NL29_9PSEU</name>
<evidence type="ECO:0000313" key="3">
    <source>
        <dbReference type="Proteomes" id="UP000199515"/>
    </source>
</evidence>
<dbReference type="GO" id="GO:0016042">
    <property type="term" value="P:lipid catabolic process"/>
    <property type="evidence" value="ECO:0007669"/>
    <property type="project" value="InterPro"/>
</dbReference>
<proteinExistence type="predicted"/>
<gene>
    <name evidence="2" type="ORF">SAMN05421504_107327</name>
</gene>
<sequence length="395" mass="42399">MKTLRTKVVATVLAAGLLLTTPAMAVAGHPARGALVSQELVQTLDQSDLKGAFGPFSDSRAKYGVDAYRVVYRTIDANGRPTTASGLVALPRRAGSPRVVSYTHGTRTGRDDVASMTPETMDRPAVLLIASAGYAAVAPDYLGLGAGPGFHPYGDKASEATASVDLLKAAREFAARQHRKLDRDVYLTGFSQGGHAAMALGKALRDGADPGSRVRGLAPINGPYDVQHAELPGVLDNGEVAPETGTFYLAYWTVSMNRLHRIYDRPEEVFNPGYLGVEALFDGSLGEDKIFPQLPPRPELLFTPQYIERMRHPAGGLLDAIRATDGTCSWRVTVPIRLFAARGDTDVTITNAKHCQAELARRGVEAPVTDLGGIDHYASFFQALPQVLGWFDGLK</sequence>
<dbReference type="Proteomes" id="UP000199515">
    <property type="component" value="Unassembled WGS sequence"/>
</dbReference>
<dbReference type="GO" id="GO:0004806">
    <property type="term" value="F:triacylglycerol lipase activity"/>
    <property type="evidence" value="ECO:0007669"/>
    <property type="project" value="InterPro"/>
</dbReference>
<dbReference type="RefSeq" id="WP_091294807.1">
    <property type="nucleotide sequence ID" value="NZ_FNON01000007.1"/>
</dbReference>
<dbReference type="Gene3D" id="1.10.260.160">
    <property type="match status" value="1"/>
</dbReference>
<dbReference type="InterPro" id="IPR005152">
    <property type="entry name" value="Lipase_secreted"/>
</dbReference>
<dbReference type="EMBL" id="FNON01000007">
    <property type="protein sequence ID" value="SDY88919.1"/>
    <property type="molecule type" value="Genomic_DNA"/>
</dbReference>
<dbReference type="AlphaFoldDB" id="A0A1H3NL29"/>
<dbReference type="PANTHER" id="PTHR34853:SF1">
    <property type="entry name" value="LIPASE 5"/>
    <property type="match status" value="1"/>
</dbReference>
<evidence type="ECO:0008006" key="4">
    <source>
        <dbReference type="Google" id="ProtNLM"/>
    </source>
</evidence>
<reference evidence="2 3" key="1">
    <citation type="submission" date="2016-10" db="EMBL/GenBank/DDBJ databases">
        <authorList>
            <person name="de Groot N.N."/>
        </authorList>
    </citation>
    <scope>NUCLEOTIDE SEQUENCE [LARGE SCALE GENOMIC DNA]</scope>
    <source>
        <strain evidence="2 3">CPCC 202699</strain>
    </source>
</reference>
<dbReference type="Gene3D" id="3.40.50.1820">
    <property type="entry name" value="alpha/beta hydrolase"/>
    <property type="match status" value="1"/>
</dbReference>
<organism evidence="2 3">
    <name type="scientific">Amycolatopsis xylanica</name>
    <dbReference type="NCBI Taxonomy" id="589385"/>
    <lineage>
        <taxon>Bacteria</taxon>
        <taxon>Bacillati</taxon>
        <taxon>Actinomycetota</taxon>
        <taxon>Actinomycetes</taxon>
        <taxon>Pseudonocardiales</taxon>
        <taxon>Pseudonocardiaceae</taxon>
        <taxon>Amycolatopsis</taxon>
    </lineage>
</organism>
<accession>A0A1H3NL29</accession>
<dbReference type="OrthoDB" id="4857813at2"/>
<dbReference type="PIRSF" id="PIRSF029171">
    <property type="entry name" value="Esterase_LipA"/>
    <property type="match status" value="1"/>
</dbReference>
<dbReference type="InterPro" id="IPR029058">
    <property type="entry name" value="AB_hydrolase_fold"/>
</dbReference>
<protein>
    <recommendedName>
        <fullName evidence="4">Secretory lipase</fullName>
    </recommendedName>
</protein>